<name>A0A5B7IBS4_PORTR</name>
<keyword evidence="3" id="KW-1185">Reference proteome</keyword>
<protein>
    <submittedName>
        <fullName evidence="2">Uncharacterized protein</fullName>
    </submittedName>
</protein>
<feature type="region of interest" description="Disordered" evidence="1">
    <location>
        <begin position="1"/>
        <end position="101"/>
    </location>
</feature>
<accession>A0A5B7IBS4</accession>
<dbReference type="AlphaFoldDB" id="A0A5B7IBS4"/>
<feature type="compositionally biased region" description="Polar residues" evidence="1">
    <location>
        <begin position="65"/>
        <end position="93"/>
    </location>
</feature>
<dbReference type="EMBL" id="VSRR010047644">
    <property type="protein sequence ID" value="MPC78124.1"/>
    <property type="molecule type" value="Genomic_DNA"/>
</dbReference>
<dbReference type="Proteomes" id="UP000324222">
    <property type="component" value="Unassembled WGS sequence"/>
</dbReference>
<reference evidence="2 3" key="1">
    <citation type="submission" date="2019-05" db="EMBL/GenBank/DDBJ databases">
        <title>Another draft genome of Portunus trituberculatus and its Hox gene families provides insights of decapod evolution.</title>
        <authorList>
            <person name="Jeong J.-H."/>
            <person name="Song I."/>
            <person name="Kim S."/>
            <person name="Choi T."/>
            <person name="Kim D."/>
            <person name="Ryu S."/>
            <person name="Kim W."/>
        </authorList>
    </citation>
    <scope>NUCLEOTIDE SEQUENCE [LARGE SCALE GENOMIC DNA]</scope>
    <source>
        <tissue evidence="2">Muscle</tissue>
    </source>
</reference>
<gene>
    <name evidence="2" type="ORF">E2C01_072604</name>
</gene>
<comment type="caution">
    <text evidence="2">The sequence shown here is derived from an EMBL/GenBank/DDBJ whole genome shotgun (WGS) entry which is preliminary data.</text>
</comment>
<evidence type="ECO:0000256" key="1">
    <source>
        <dbReference type="SAM" id="MobiDB-lite"/>
    </source>
</evidence>
<proteinExistence type="predicted"/>
<evidence type="ECO:0000313" key="2">
    <source>
        <dbReference type="EMBL" id="MPC78124.1"/>
    </source>
</evidence>
<evidence type="ECO:0000313" key="3">
    <source>
        <dbReference type="Proteomes" id="UP000324222"/>
    </source>
</evidence>
<organism evidence="2 3">
    <name type="scientific">Portunus trituberculatus</name>
    <name type="common">Swimming crab</name>
    <name type="synonym">Neptunus trituberculatus</name>
    <dbReference type="NCBI Taxonomy" id="210409"/>
    <lineage>
        <taxon>Eukaryota</taxon>
        <taxon>Metazoa</taxon>
        <taxon>Ecdysozoa</taxon>
        <taxon>Arthropoda</taxon>
        <taxon>Crustacea</taxon>
        <taxon>Multicrustacea</taxon>
        <taxon>Malacostraca</taxon>
        <taxon>Eumalacostraca</taxon>
        <taxon>Eucarida</taxon>
        <taxon>Decapoda</taxon>
        <taxon>Pleocyemata</taxon>
        <taxon>Brachyura</taxon>
        <taxon>Eubrachyura</taxon>
        <taxon>Portunoidea</taxon>
        <taxon>Portunidae</taxon>
        <taxon>Portuninae</taxon>
        <taxon>Portunus</taxon>
    </lineage>
</organism>
<sequence>MTSPRLASPHLDSPYHSFPHIRPPLTSSEHHRHYTSPQLRGKENEDTALRAATHHRINKKRQRSENVQKNTNPQLSLSNIPGGSSWLPRQQDTLKYHRAIN</sequence>
<feature type="compositionally biased region" description="Basic residues" evidence="1">
    <location>
        <begin position="52"/>
        <end position="62"/>
    </location>
</feature>